<dbReference type="RefSeq" id="XP_056057877.1">
    <property type="nucleotide sequence ID" value="XM_056202022.1"/>
</dbReference>
<evidence type="ECO:0008006" key="9">
    <source>
        <dbReference type="Google" id="ProtNLM"/>
    </source>
</evidence>
<dbReference type="PANTHER" id="PTHR45649:SF41">
    <property type="entry name" value="TRANSPORTER, PUTATIVE (EUROFUNG)-RELATED"/>
    <property type="match status" value="1"/>
</dbReference>
<evidence type="ECO:0000256" key="6">
    <source>
        <dbReference type="SAM" id="Phobius"/>
    </source>
</evidence>
<dbReference type="PANTHER" id="PTHR45649">
    <property type="entry name" value="AMINO-ACID PERMEASE BAT1"/>
    <property type="match status" value="1"/>
</dbReference>
<comment type="caution">
    <text evidence="7">The sequence shown here is derived from an EMBL/GenBank/DDBJ whole genome shotgun (WGS) entry which is preliminary data.</text>
</comment>
<name>A0A9W8QMQ8_AKAMU</name>
<dbReference type="KEGG" id="amus:LMH87_008002"/>
<keyword evidence="2" id="KW-0813">Transport</keyword>
<evidence type="ECO:0000313" key="7">
    <source>
        <dbReference type="EMBL" id="KAJ4160072.1"/>
    </source>
</evidence>
<dbReference type="InterPro" id="IPR002293">
    <property type="entry name" value="AA/rel_permease1"/>
</dbReference>
<dbReference type="GO" id="GO:0016020">
    <property type="term" value="C:membrane"/>
    <property type="evidence" value="ECO:0007669"/>
    <property type="project" value="UniProtKB-SubCell"/>
</dbReference>
<dbReference type="Proteomes" id="UP001144673">
    <property type="component" value="Unassembled WGS sequence"/>
</dbReference>
<dbReference type="AlphaFoldDB" id="A0A9W8QMQ8"/>
<evidence type="ECO:0000256" key="1">
    <source>
        <dbReference type="ARBA" id="ARBA00004141"/>
    </source>
</evidence>
<dbReference type="EMBL" id="JAJHUN010000003">
    <property type="protein sequence ID" value="KAJ4160072.1"/>
    <property type="molecule type" value="Genomic_DNA"/>
</dbReference>
<evidence type="ECO:0000256" key="3">
    <source>
        <dbReference type="ARBA" id="ARBA00022692"/>
    </source>
</evidence>
<feature type="transmembrane region" description="Helical" evidence="6">
    <location>
        <begin position="56"/>
        <end position="80"/>
    </location>
</feature>
<reference evidence="7" key="1">
    <citation type="journal article" date="2023" name="Access Microbiol">
        <title>De-novo genome assembly for Akanthomyces muscarius, a biocontrol agent of insect agricultural pests.</title>
        <authorList>
            <person name="Erdos Z."/>
            <person name="Studholme D.J."/>
            <person name="Raymond B."/>
            <person name="Sharma M."/>
        </authorList>
    </citation>
    <scope>NUCLEOTIDE SEQUENCE</scope>
    <source>
        <strain evidence="7">Ve6</strain>
    </source>
</reference>
<dbReference type="GeneID" id="80895161"/>
<evidence type="ECO:0000256" key="4">
    <source>
        <dbReference type="ARBA" id="ARBA00022989"/>
    </source>
</evidence>
<keyword evidence="5 6" id="KW-0472">Membrane</keyword>
<evidence type="ECO:0000313" key="8">
    <source>
        <dbReference type="Proteomes" id="UP001144673"/>
    </source>
</evidence>
<accession>A0A9W8QMQ8</accession>
<organism evidence="7 8">
    <name type="scientific">Akanthomyces muscarius</name>
    <name type="common">Entomopathogenic fungus</name>
    <name type="synonym">Lecanicillium muscarium</name>
    <dbReference type="NCBI Taxonomy" id="2231603"/>
    <lineage>
        <taxon>Eukaryota</taxon>
        <taxon>Fungi</taxon>
        <taxon>Dikarya</taxon>
        <taxon>Ascomycota</taxon>
        <taxon>Pezizomycotina</taxon>
        <taxon>Sordariomycetes</taxon>
        <taxon>Hypocreomycetidae</taxon>
        <taxon>Hypocreales</taxon>
        <taxon>Cordycipitaceae</taxon>
        <taxon>Akanthomyces</taxon>
    </lineage>
</organism>
<dbReference type="Gene3D" id="1.20.1740.10">
    <property type="entry name" value="Amino acid/polyamine transporter I"/>
    <property type="match status" value="1"/>
</dbReference>
<comment type="subcellular location">
    <subcellularLocation>
        <location evidence="1">Membrane</location>
        <topology evidence="1">Multi-pass membrane protein</topology>
    </subcellularLocation>
</comment>
<feature type="transmembrane region" description="Helical" evidence="6">
    <location>
        <begin position="101"/>
        <end position="119"/>
    </location>
</feature>
<sequence>MPSPVFTFIGPDSATHMAEEIKDASITLPRAMIIMPFVQTFSIATEPHIGTSVMTAILITLTTFGCITNVATASRQMFAFARDKKLPFSTSLAHVHPGWDVPLNAIAVSYCITILLSFINIDSTVAFNAIASLGTAALISSYIISITCVAIKRCCGEKLPPSRWSLGQFGGPINMLAVL</sequence>
<dbReference type="Pfam" id="PF13520">
    <property type="entry name" value="AA_permease_2"/>
    <property type="match status" value="1"/>
</dbReference>
<feature type="transmembrane region" description="Helical" evidence="6">
    <location>
        <begin position="125"/>
        <end position="151"/>
    </location>
</feature>
<proteinExistence type="predicted"/>
<gene>
    <name evidence="7" type="ORF">LMH87_008002</name>
</gene>
<dbReference type="GO" id="GO:0022857">
    <property type="term" value="F:transmembrane transporter activity"/>
    <property type="evidence" value="ECO:0007669"/>
    <property type="project" value="InterPro"/>
</dbReference>
<protein>
    <recommendedName>
        <fullName evidence="9">Amino acid permease</fullName>
    </recommendedName>
</protein>
<keyword evidence="8" id="KW-1185">Reference proteome</keyword>
<evidence type="ECO:0000256" key="5">
    <source>
        <dbReference type="ARBA" id="ARBA00023136"/>
    </source>
</evidence>
<keyword evidence="4 6" id="KW-1133">Transmembrane helix</keyword>
<evidence type="ECO:0000256" key="2">
    <source>
        <dbReference type="ARBA" id="ARBA00022448"/>
    </source>
</evidence>
<keyword evidence="3 6" id="KW-0812">Transmembrane</keyword>